<gene>
    <name evidence="1" type="ORF">UM93_00750</name>
</gene>
<dbReference type="HOGENOM" id="CLU_123333_0_0_11"/>
<dbReference type="EMBL" id="CP011005">
    <property type="protein sequence ID" value="AJT40445.1"/>
    <property type="molecule type" value="Genomic_DNA"/>
</dbReference>
<evidence type="ECO:0008006" key="3">
    <source>
        <dbReference type="Google" id="ProtNLM"/>
    </source>
</evidence>
<keyword evidence="2" id="KW-1185">Reference proteome</keyword>
<evidence type="ECO:0000313" key="2">
    <source>
        <dbReference type="Proteomes" id="UP000061839"/>
    </source>
</evidence>
<dbReference type="KEGG" id="ari:UM93_00750"/>
<dbReference type="PATRIC" id="fig|1618207.4.peg.156"/>
<name>A0A0D4BWE0_9MICC</name>
<evidence type="ECO:0000313" key="1">
    <source>
        <dbReference type="EMBL" id="AJT40445.1"/>
    </source>
</evidence>
<dbReference type="AlphaFoldDB" id="A0A0D4BWE0"/>
<dbReference type="OrthoDB" id="4955116at2"/>
<sequence>MRRRFIFASLAVVLAFILLGGAGTAALWRSNATINAGTVGTGTLIILNGDASTQVKNTVLSSLTASALVPGGSAQAPLTVRNAGTAKFAYGLAGITGNAVGTASVALQSALQISIIAVANTAACPVNGAAASGTQLYNGAVSSSATFSAVQNLLPSTSMVLCLRITLPSSATVTVAAGQLALTFNWRADQIR</sequence>
<dbReference type="Proteomes" id="UP000061839">
    <property type="component" value="Chromosome"/>
</dbReference>
<protein>
    <recommendedName>
        <fullName evidence="3">SipW-cognate class signal peptide</fullName>
    </recommendedName>
</protein>
<proteinExistence type="predicted"/>
<dbReference type="RefSeq" id="WP_045073068.1">
    <property type="nucleotide sequence ID" value="NZ_CP011005.1"/>
</dbReference>
<accession>A0A0D4BWE0</accession>
<organism evidence="1 2">
    <name type="scientific">Psychromicrobium lacuslunae</name>
    <dbReference type="NCBI Taxonomy" id="1618207"/>
    <lineage>
        <taxon>Bacteria</taxon>
        <taxon>Bacillati</taxon>
        <taxon>Actinomycetota</taxon>
        <taxon>Actinomycetes</taxon>
        <taxon>Micrococcales</taxon>
        <taxon>Micrococcaceae</taxon>
        <taxon>Psychromicrobium</taxon>
    </lineage>
</organism>
<reference evidence="1 2" key="1">
    <citation type="journal article" date="2015" name="Genome Announc.">
        <title>Complete Genome Sequencing of Protease-Producing Novel Arthrobacter sp. Strain IHBB 11108 Using PacBio Single-Molecule Real-Time Sequencing Technology.</title>
        <authorList>
            <person name="Kiran S."/>
            <person name="Swarnkar M.K."/>
            <person name="Pal M."/>
            <person name="Thakur R."/>
            <person name="Tewari R."/>
            <person name="Singh A.K."/>
            <person name="Gulati A."/>
        </authorList>
    </citation>
    <scope>NUCLEOTIDE SEQUENCE [LARGE SCALE GENOMIC DNA]</scope>
    <source>
        <strain evidence="1 2">IHBB 11108</strain>
    </source>
</reference>
<dbReference type="STRING" id="1618207.UM93_00750"/>